<evidence type="ECO:0000256" key="2">
    <source>
        <dbReference type="SAM" id="MobiDB-lite"/>
    </source>
</evidence>
<dbReference type="InterPro" id="IPR011010">
    <property type="entry name" value="DNA_brk_join_enz"/>
</dbReference>
<dbReference type="OrthoDB" id="9808346at2"/>
<keyword evidence="4" id="KW-1185">Reference proteome</keyword>
<name>A0A2A2SB87_9SPHN</name>
<feature type="compositionally biased region" description="Basic and acidic residues" evidence="2">
    <location>
        <begin position="437"/>
        <end position="447"/>
    </location>
</feature>
<evidence type="ECO:0008006" key="5">
    <source>
        <dbReference type="Google" id="ProtNLM"/>
    </source>
</evidence>
<evidence type="ECO:0000313" key="3">
    <source>
        <dbReference type="EMBL" id="PAX06450.1"/>
    </source>
</evidence>
<evidence type="ECO:0000256" key="1">
    <source>
        <dbReference type="ARBA" id="ARBA00023172"/>
    </source>
</evidence>
<dbReference type="GO" id="GO:0006310">
    <property type="term" value="P:DNA recombination"/>
    <property type="evidence" value="ECO:0007669"/>
    <property type="project" value="UniProtKB-KW"/>
</dbReference>
<dbReference type="GO" id="GO:0003677">
    <property type="term" value="F:DNA binding"/>
    <property type="evidence" value="ECO:0007669"/>
    <property type="project" value="InterPro"/>
</dbReference>
<dbReference type="Proteomes" id="UP000218151">
    <property type="component" value="Unassembled WGS sequence"/>
</dbReference>
<organism evidence="3 4">
    <name type="scientific">Sphingomonas lenta</name>
    <dbReference type="NCBI Taxonomy" id="1141887"/>
    <lineage>
        <taxon>Bacteria</taxon>
        <taxon>Pseudomonadati</taxon>
        <taxon>Pseudomonadota</taxon>
        <taxon>Alphaproteobacteria</taxon>
        <taxon>Sphingomonadales</taxon>
        <taxon>Sphingomonadaceae</taxon>
        <taxon>Sphingomonas</taxon>
    </lineage>
</organism>
<proteinExistence type="predicted"/>
<dbReference type="Gene3D" id="1.10.443.10">
    <property type="entry name" value="Intergrase catalytic core"/>
    <property type="match status" value="1"/>
</dbReference>
<feature type="region of interest" description="Disordered" evidence="2">
    <location>
        <begin position="418"/>
        <end position="447"/>
    </location>
</feature>
<sequence length="447" mass="51221">MSTDKGGVYQRGGFWLDLVRGAGGEPLNDNWYIWWYDSERGRQRRKTTGTNNVRLACDKLDEHYLATFRPTAADQAVYDVSTALTDYFVEHGQKQISAEAIKARLKLMSRFIDHEAQAGRLATPFLPDHIDDYWLSRFREWALAEPIVSRRKDASGQWVAGSSRPRTASSTEESIIQLKAALNHAFRRRRIRYVPPLKHKTRAAVTPVRTYRLSMTALGEMIDFTVRGSGNYAGHADRLLSLRRYLIAAICTLARPDAIFDMSVLKERGQWLRADHRFSLNPEGRAQTKKHRPIVPVNDLLHVWLDATDEWFVCRERLVFEKGQEIERVEQIGVRSVKSGWDTMRTELRIPAGWGPKLIRHSMASELRRRRADPWELAGQLGHRVLKTSEIYAIYDPDYLSTVQAAIDDVLADLRRSTGDMLPPRTRPPLPSPVDAGGHDERLTRDR</sequence>
<dbReference type="SUPFAM" id="SSF56349">
    <property type="entry name" value="DNA breaking-rejoining enzymes"/>
    <property type="match status" value="1"/>
</dbReference>
<accession>A0A2A2SB87</accession>
<gene>
    <name evidence="3" type="ORF">CKY28_16980</name>
</gene>
<dbReference type="EMBL" id="NSLI01000006">
    <property type="protein sequence ID" value="PAX06450.1"/>
    <property type="molecule type" value="Genomic_DNA"/>
</dbReference>
<comment type="caution">
    <text evidence="3">The sequence shown here is derived from an EMBL/GenBank/DDBJ whole genome shotgun (WGS) entry which is preliminary data.</text>
</comment>
<dbReference type="AlphaFoldDB" id="A0A2A2SB87"/>
<dbReference type="GO" id="GO:0015074">
    <property type="term" value="P:DNA integration"/>
    <property type="evidence" value="ECO:0007669"/>
    <property type="project" value="InterPro"/>
</dbReference>
<dbReference type="RefSeq" id="WP_095999585.1">
    <property type="nucleotide sequence ID" value="NZ_NSLI01000006.1"/>
</dbReference>
<dbReference type="InterPro" id="IPR013762">
    <property type="entry name" value="Integrase-like_cat_sf"/>
</dbReference>
<protein>
    <recommendedName>
        <fullName evidence="5">Integrase</fullName>
    </recommendedName>
</protein>
<keyword evidence="1" id="KW-0233">DNA recombination</keyword>
<reference evidence="4" key="1">
    <citation type="submission" date="2017-09" db="EMBL/GenBank/DDBJ databases">
        <authorList>
            <person name="Feng G."/>
            <person name="Zhu H."/>
        </authorList>
    </citation>
    <scope>NUCLEOTIDE SEQUENCE [LARGE SCALE GENOMIC DNA]</scope>
    <source>
        <strain evidence="4">1PNM-20</strain>
    </source>
</reference>
<evidence type="ECO:0000313" key="4">
    <source>
        <dbReference type="Proteomes" id="UP000218151"/>
    </source>
</evidence>